<dbReference type="Proteomes" id="UP000274033">
    <property type="component" value="Unassembled WGS sequence"/>
</dbReference>
<evidence type="ECO:0000313" key="2">
    <source>
        <dbReference type="EMBL" id="RQW71615.1"/>
    </source>
</evidence>
<proteinExistence type="predicted"/>
<dbReference type="AlphaFoldDB" id="A0A3N9U4Z7"/>
<evidence type="ECO:0000256" key="1">
    <source>
        <dbReference type="SAM" id="MobiDB-lite"/>
    </source>
</evidence>
<evidence type="ECO:0008006" key="4">
    <source>
        <dbReference type="Google" id="ProtNLM"/>
    </source>
</evidence>
<keyword evidence="3" id="KW-1185">Reference proteome</keyword>
<gene>
    <name evidence="2" type="ORF">EBB45_18725</name>
</gene>
<evidence type="ECO:0000313" key="3">
    <source>
        <dbReference type="Proteomes" id="UP000274033"/>
    </source>
</evidence>
<accession>A0A3N9U4Z7</accession>
<dbReference type="RefSeq" id="WP_124766867.1">
    <property type="nucleotide sequence ID" value="NZ_JAFBDY010000032.1"/>
</dbReference>
<feature type="compositionally biased region" description="Polar residues" evidence="1">
    <location>
        <begin position="172"/>
        <end position="181"/>
    </location>
</feature>
<feature type="region of interest" description="Disordered" evidence="1">
    <location>
        <begin position="145"/>
        <end position="181"/>
    </location>
</feature>
<dbReference type="EMBL" id="RRCT01000030">
    <property type="protein sequence ID" value="RQW71615.1"/>
    <property type="molecule type" value="Genomic_DNA"/>
</dbReference>
<reference evidence="2 3" key="1">
    <citation type="journal article" date="2013" name="J. Microbiol.">
        <title>Lysinibacillus chungkukjangi sp. nov., isolated from Chungkukjang, Korean fermented soybean food.</title>
        <authorList>
            <person name="Kim S.J."/>
            <person name="Jang Y.H."/>
            <person name="Hamada M."/>
            <person name="Ahn J.H."/>
            <person name="Weon H.Y."/>
            <person name="Suzuki K."/>
            <person name="Whang K.S."/>
            <person name="Kwon S.W."/>
        </authorList>
    </citation>
    <scope>NUCLEOTIDE SEQUENCE [LARGE SCALE GENOMIC DNA]</scope>
    <source>
        <strain evidence="2 3">MCCC 1A12701</strain>
    </source>
</reference>
<feature type="compositionally biased region" description="Basic and acidic residues" evidence="1">
    <location>
        <begin position="145"/>
        <end position="155"/>
    </location>
</feature>
<dbReference type="OrthoDB" id="9778998at2"/>
<dbReference type="Pfam" id="PF09826">
    <property type="entry name" value="Beta_propel"/>
    <property type="match status" value="1"/>
</dbReference>
<protein>
    <recommendedName>
        <fullName evidence="4">Secreted protein containing C-terminal beta-propeller domain</fullName>
    </recommendedName>
</protein>
<comment type="caution">
    <text evidence="2">The sequence shown here is derived from an EMBL/GenBank/DDBJ whole genome shotgun (WGS) entry which is preliminary data.</text>
</comment>
<dbReference type="InterPro" id="IPR019198">
    <property type="entry name" value="Beta_propeller_containing"/>
</dbReference>
<sequence>MKGRLYVSGLILIILLVAASTLLFVNKKVNVAAASTVFVNQPYYVHFSKPLDEKSIEKGKVNIKHANGKESKAVITLQQNKTSLSILHETPGDYILHIDGEAFQKSSSTSQKVEYKVIDQIEQLSTEQDLQDYFQNILNNERRNVNNRGDIKEESATVTSEASTADRVESGASHSTTNNQVEGIEEGDIVVTDGRYIYSIVDQSIMIMDAKNPQKMKQVNSISLNQNSTPIQLMIHQDMLIIIYDQYIEMKSSKSARYIGGTNMTRAAFYNIKDPANPKMIREMGQDGYMNGIRKYEDVLYMVTNKTPDYWIMTEKESVELKPYQYDSAKGEEVEPMDIGQLTILPGTMEPNYTIISAIDLKNLKDKKIETKGYLGGSSTLYMSENALYLTAFKFEMPKTLELEPSSSSEVTTSIARDMIIAPTSTNTDIFKFAISGTEIKLAATSSVSGTILNQFSMDEHNGHFRIATTDGYAWGREANSKNHLFILDENLEKVGELTDLAKGERIYSARFMGDKVYIVTFKETDPLFVIDASNASQPKVLGELKIPGFSNYLHPLDENHLVGIGYDTEVRVDEFTKEPFVITKGMKISLFDVTDFHNPKEQDMVVIGGRGTYSEVQYNHKALFRNSQYQYFGFPVSIYEGKGEHDIVYKGSGAQVYEITDEHGIQVKGDLVVPSREGEQYEDWESSINRLIYIENVLYTVSKKEVKSYDLQSFKQLGTLQIK</sequence>
<organism evidence="2 3">
    <name type="scientific">Lysinibacillus composti</name>
    <dbReference type="NCBI Taxonomy" id="720633"/>
    <lineage>
        <taxon>Bacteria</taxon>
        <taxon>Bacillati</taxon>
        <taxon>Bacillota</taxon>
        <taxon>Bacilli</taxon>
        <taxon>Bacillales</taxon>
        <taxon>Bacillaceae</taxon>
        <taxon>Lysinibacillus</taxon>
    </lineage>
</organism>
<name>A0A3N9U4Z7_9BACI</name>